<sequence>MFVAKNNNGMFISLLDSRPKEDLIQLRKEFQFYCSACQHPVQMKLGEKRLPHFAHLRDSKCITQREHETPYHLEGKKQLYSWLKNLSTELELEPFIPEIKQRPDLLIKVNKQQFAIEFQCSQISYEHLSKRTKAYKSIDIHPLWILGESWLKTNADPLFSLSSFQWLFATIPQSTNSNCFPSILYFNPMTKIVTKLSNLTPFSPTQTFATIQKFAPNDTLTEILNASLSLNSQMLTLWLEKKKNWRYQFSMFPDRKLKPLFLELYTARITRASIPAEVGLPFPTVYLIETSAVIWQLWILLDSIIPVTSNAPISFENTYRLFRERVSEGHIKIRHLPNIVGQHYSFAIMDYLQVLTKLGILKRINARNFIKVNEIILPKNGEEALELDKAVLKKLYGGKYTL</sequence>
<accession>A0ABR9QLL6</accession>
<evidence type="ECO:0000259" key="3">
    <source>
        <dbReference type="Pfam" id="PF25166"/>
    </source>
</evidence>
<dbReference type="Proteomes" id="UP001516662">
    <property type="component" value="Unassembled WGS sequence"/>
</dbReference>
<dbReference type="PIRSF" id="PIRSF007487">
    <property type="entry name" value="Competence-induced_CoiA_bac"/>
    <property type="match status" value="1"/>
</dbReference>
<evidence type="ECO:0000313" key="4">
    <source>
        <dbReference type="EMBL" id="MBE4909388.1"/>
    </source>
</evidence>
<dbReference type="Pfam" id="PF25166">
    <property type="entry name" value="CoiA_C"/>
    <property type="match status" value="1"/>
</dbReference>
<feature type="domain" description="Competence protein CoiA nuclease-like" evidence="1">
    <location>
        <begin position="68"/>
        <end position="219"/>
    </location>
</feature>
<keyword evidence="5" id="KW-1185">Reference proteome</keyword>
<dbReference type="InterPro" id="IPR010330">
    <property type="entry name" value="CoiA_nuc"/>
</dbReference>
<dbReference type="EMBL" id="JADCLJ010000022">
    <property type="protein sequence ID" value="MBE4909388.1"/>
    <property type="molecule type" value="Genomic_DNA"/>
</dbReference>
<evidence type="ECO:0000259" key="2">
    <source>
        <dbReference type="Pfam" id="PF25164"/>
    </source>
</evidence>
<dbReference type="InterPro" id="IPR057252">
    <property type="entry name" value="CoiA_C"/>
</dbReference>
<gene>
    <name evidence="4" type="ORF">IMZ08_15155</name>
</gene>
<dbReference type="InterPro" id="IPR021176">
    <property type="entry name" value="Competence-induced_CoiA"/>
</dbReference>
<feature type="domain" description="Competence protein CoiA C-terminal" evidence="3">
    <location>
        <begin position="238"/>
        <end position="384"/>
    </location>
</feature>
<dbReference type="Pfam" id="PF06054">
    <property type="entry name" value="CoiA_nuc"/>
    <property type="match status" value="1"/>
</dbReference>
<dbReference type="RefSeq" id="WP_193537970.1">
    <property type="nucleotide sequence ID" value="NZ_JADCLJ010000022.1"/>
</dbReference>
<dbReference type="InterPro" id="IPR057253">
    <property type="entry name" value="CoiA-like_N"/>
</dbReference>
<evidence type="ECO:0008006" key="6">
    <source>
        <dbReference type="Google" id="ProtNLM"/>
    </source>
</evidence>
<organism evidence="4 5">
    <name type="scientific">Litchfieldia luteola</name>
    <dbReference type="NCBI Taxonomy" id="682179"/>
    <lineage>
        <taxon>Bacteria</taxon>
        <taxon>Bacillati</taxon>
        <taxon>Bacillota</taxon>
        <taxon>Bacilli</taxon>
        <taxon>Bacillales</taxon>
        <taxon>Bacillaceae</taxon>
        <taxon>Litchfieldia</taxon>
    </lineage>
</organism>
<reference evidence="4 5" key="1">
    <citation type="submission" date="2020-10" db="EMBL/GenBank/DDBJ databases">
        <title>Bacillus sp. HD4P25, an endophyte from a halophyte.</title>
        <authorList>
            <person name="Sun J.-Q."/>
        </authorList>
    </citation>
    <scope>NUCLEOTIDE SEQUENCE [LARGE SCALE GENOMIC DNA]</scope>
    <source>
        <strain evidence="4 5">YIM 93174</strain>
    </source>
</reference>
<proteinExistence type="predicted"/>
<comment type="caution">
    <text evidence="4">The sequence shown here is derived from an EMBL/GenBank/DDBJ whole genome shotgun (WGS) entry which is preliminary data.</text>
</comment>
<evidence type="ECO:0000259" key="1">
    <source>
        <dbReference type="Pfam" id="PF06054"/>
    </source>
</evidence>
<name>A0ABR9QLL6_9BACI</name>
<feature type="domain" description="Competence protein CoiA-like N-terminal" evidence="2">
    <location>
        <begin position="16"/>
        <end position="61"/>
    </location>
</feature>
<dbReference type="Pfam" id="PF25164">
    <property type="entry name" value="CoiA_N"/>
    <property type="match status" value="1"/>
</dbReference>
<protein>
    <recommendedName>
        <fullName evidence="6">Competence protein CoiA</fullName>
    </recommendedName>
</protein>
<evidence type="ECO:0000313" key="5">
    <source>
        <dbReference type="Proteomes" id="UP001516662"/>
    </source>
</evidence>